<organism evidence="1 2">
    <name type="scientific">Oculimacula yallundae</name>
    <dbReference type="NCBI Taxonomy" id="86028"/>
    <lineage>
        <taxon>Eukaryota</taxon>
        <taxon>Fungi</taxon>
        <taxon>Dikarya</taxon>
        <taxon>Ascomycota</taxon>
        <taxon>Pezizomycotina</taxon>
        <taxon>Leotiomycetes</taxon>
        <taxon>Helotiales</taxon>
        <taxon>Ploettnerulaceae</taxon>
        <taxon>Oculimacula</taxon>
    </lineage>
</organism>
<name>A0ABR4CXL9_9HELO</name>
<evidence type="ECO:0000313" key="2">
    <source>
        <dbReference type="Proteomes" id="UP001595075"/>
    </source>
</evidence>
<protein>
    <submittedName>
        <fullName evidence="1">Uncharacterized protein</fullName>
    </submittedName>
</protein>
<comment type="caution">
    <text evidence="1">The sequence shown here is derived from an EMBL/GenBank/DDBJ whole genome shotgun (WGS) entry which is preliminary data.</text>
</comment>
<evidence type="ECO:0000313" key="1">
    <source>
        <dbReference type="EMBL" id="KAL2074621.1"/>
    </source>
</evidence>
<dbReference type="Proteomes" id="UP001595075">
    <property type="component" value="Unassembled WGS sequence"/>
</dbReference>
<gene>
    <name evidence="1" type="ORF">VTL71DRAFT_8399</name>
</gene>
<accession>A0ABR4CXL9</accession>
<proteinExistence type="predicted"/>
<dbReference type="EMBL" id="JAZHXI010000002">
    <property type="protein sequence ID" value="KAL2074621.1"/>
    <property type="molecule type" value="Genomic_DNA"/>
</dbReference>
<reference evidence="1 2" key="1">
    <citation type="journal article" date="2024" name="Commun. Biol.">
        <title>Comparative genomic analysis of thermophilic fungi reveals convergent evolutionary adaptations and gene losses.</title>
        <authorList>
            <person name="Steindorff A.S."/>
            <person name="Aguilar-Pontes M.V."/>
            <person name="Robinson A.J."/>
            <person name="Andreopoulos B."/>
            <person name="LaButti K."/>
            <person name="Kuo A."/>
            <person name="Mondo S."/>
            <person name="Riley R."/>
            <person name="Otillar R."/>
            <person name="Haridas S."/>
            <person name="Lipzen A."/>
            <person name="Grimwood J."/>
            <person name="Schmutz J."/>
            <person name="Clum A."/>
            <person name="Reid I.D."/>
            <person name="Moisan M.C."/>
            <person name="Butler G."/>
            <person name="Nguyen T.T.M."/>
            <person name="Dewar K."/>
            <person name="Conant G."/>
            <person name="Drula E."/>
            <person name="Henrissat B."/>
            <person name="Hansel C."/>
            <person name="Singer S."/>
            <person name="Hutchinson M.I."/>
            <person name="de Vries R.P."/>
            <person name="Natvig D.O."/>
            <person name="Powell A.J."/>
            <person name="Tsang A."/>
            <person name="Grigoriev I.V."/>
        </authorList>
    </citation>
    <scope>NUCLEOTIDE SEQUENCE [LARGE SCALE GENOMIC DNA]</scope>
    <source>
        <strain evidence="1 2">CBS 494.80</strain>
    </source>
</reference>
<sequence>MAHRDSDHNIMKSTMVPSFLIRTETTSRLSTSICRSLQYEDCWSQGERKAHRGHMGNEKAFGVNEQCLVVDLMKG</sequence>
<keyword evidence="2" id="KW-1185">Reference proteome</keyword>